<name>A0AC61QUC3_9BACT</name>
<evidence type="ECO:0000313" key="2">
    <source>
        <dbReference type="Proteomes" id="UP000308886"/>
    </source>
</evidence>
<protein>
    <submittedName>
        <fullName evidence="1">DUF554 domain-containing protein</fullName>
    </submittedName>
</protein>
<gene>
    <name evidence="1" type="ORF">E5358_01370</name>
</gene>
<sequence length="234" mass="25115">MIGTIMNVVCIIAGTAIGSLLKRGIGEKYQEVLFTALGMCAVLLGTNAFVHNLPKSEYPVLFIIAMAIGSIIGVATRLERLKEIGKKKGTGEDKGNRPSLADGLTTGCLLYCIGTFSMLGPVMEALQEDHTYLFTNATLDLVSSAVLAATYGIGMMWAAPILFLWQGMFYCMAKMSASAISPELMTELNIIGGILITASGIDLLKLRNCHTLQMLPALLVPPLFFLAKYLISSL</sequence>
<keyword evidence="2" id="KW-1185">Reference proteome</keyword>
<organism evidence="1 2">
    <name type="scientific">Palleniella muris</name>
    <dbReference type="NCBI Taxonomy" id="3038145"/>
    <lineage>
        <taxon>Bacteria</taxon>
        <taxon>Pseudomonadati</taxon>
        <taxon>Bacteroidota</taxon>
        <taxon>Bacteroidia</taxon>
        <taxon>Bacteroidales</taxon>
        <taxon>Prevotellaceae</taxon>
        <taxon>Palleniella</taxon>
    </lineage>
</organism>
<dbReference type="Proteomes" id="UP000308886">
    <property type="component" value="Unassembled WGS sequence"/>
</dbReference>
<reference evidence="1" key="1">
    <citation type="submission" date="2019-04" db="EMBL/GenBank/DDBJ databases">
        <title>Microbes associate with the intestines of laboratory mice.</title>
        <authorList>
            <person name="Navarre W."/>
            <person name="Wong E."/>
            <person name="Huang K."/>
            <person name="Tropini C."/>
            <person name="Ng K."/>
            <person name="Yu B."/>
        </authorList>
    </citation>
    <scope>NUCLEOTIDE SEQUENCE</scope>
    <source>
        <strain evidence="1">NM73_A23</strain>
    </source>
</reference>
<evidence type="ECO:0000313" key="1">
    <source>
        <dbReference type="EMBL" id="TGX83857.1"/>
    </source>
</evidence>
<comment type="caution">
    <text evidence="1">The sequence shown here is derived from an EMBL/GenBank/DDBJ whole genome shotgun (WGS) entry which is preliminary data.</text>
</comment>
<accession>A0AC61QUC3</accession>
<proteinExistence type="predicted"/>
<dbReference type="EMBL" id="SRZC01000002">
    <property type="protein sequence ID" value="TGX83857.1"/>
    <property type="molecule type" value="Genomic_DNA"/>
</dbReference>